<dbReference type="GeneID" id="78777283"/>
<dbReference type="SUPFAM" id="SSF56436">
    <property type="entry name" value="C-type lectin-like"/>
    <property type="match status" value="1"/>
</dbReference>
<evidence type="ECO:0008006" key="4">
    <source>
        <dbReference type="Google" id="ProtNLM"/>
    </source>
</evidence>
<dbReference type="Proteomes" id="UP000483820">
    <property type="component" value="Chromosome V"/>
</dbReference>
<reference evidence="2 3" key="1">
    <citation type="submission" date="2019-12" db="EMBL/GenBank/DDBJ databases">
        <title>Chromosome-level assembly of the Caenorhabditis remanei genome.</title>
        <authorList>
            <person name="Teterina A.A."/>
            <person name="Willis J.H."/>
            <person name="Phillips P.C."/>
        </authorList>
    </citation>
    <scope>NUCLEOTIDE SEQUENCE [LARGE SCALE GENOMIC DNA]</scope>
    <source>
        <strain evidence="2 3">PX506</strain>
        <tissue evidence="2">Whole organism</tissue>
    </source>
</reference>
<name>A0A6A5GJW9_CAERE</name>
<dbReference type="AlphaFoldDB" id="A0A6A5GJW9"/>
<dbReference type="CTD" id="78777283"/>
<protein>
    <recommendedName>
        <fullName evidence="4">C-type lectin domain-containing protein</fullName>
    </recommendedName>
</protein>
<sequence>MPTTLWKLGTSSDFVVDYSNLETFSTGGNCLKMALKSTDNHSRGAWYTDDCSTLGHFVCKRPIGVPDCSGTPPPATVAPPTMAPPTSTTGVHVAPESISSPNYAGYYSSGCAYTLTTYGSNKIRLQLDEQLSQLQLCGHI</sequence>
<dbReference type="RefSeq" id="XP_053583283.1">
    <property type="nucleotide sequence ID" value="XM_053734370.1"/>
</dbReference>
<comment type="caution">
    <text evidence="2">The sequence shown here is derived from an EMBL/GenBank/DDBJ whole genome shotgun (WGS) entry which is preliminary data.</text>
</comment>
<accession>A0A6A5GJW9</accession>
<dbReference type="InterPro" id="IPR050976">
    <property type="entry name" value="Snaclec"/>
</dbReference>
<proteinExistence type="predicted"/>
<organism evidence="2 3">
    <name type="scientific">Caenorhabditis remanei</name>
    <name type="common">Caenorhabditis vulgaris</name>
    <dbReference type="NCBI Taxonomy" id="31234"/>
    <lineage>
        <taxon>Eukaryota</taxon>
        <taxon>Metazoa</taxon>
        <taxon>Ecdysozoa</taxon>
        <taxon>Nematoda</taxon>
        <taxon>Chromadorea</taxon>
        <taxon>Rhabditida</taxon>
        <taxon>Rhabditina</taxon>
        <taxon>Rhabditomorpha</taxon>
        <taxon>Rhabditoidea</taxon>
        <taxon>Rhabditidae</taxon>
        <taxon>Peloderinae</taxon>
        <taxon>Caenorhabditis</taxon>
    </lineage>
</organism>
<dbReference type="EMBL" id="WUAV01000005">
    <property type="protein sequence ID" value="KAF1755014.1"/>
    <property type="molecule type" value="Genomic_DNA"/>
</dbReference>
<keyword evidence="1" id="KW-1015">Disulfide bond</keyword>
<evidence type="ECO:0000313" key="2">
    <source>
        <dbReference type="EMBL" id="KAF1755014.1"/>
    </source>
</evidence>
<dbReference type="PANTHER" id="PTHR22991">
    <property type="entry name" value="PROTEIN CBG13490"/>
    <property type="match status" value="1"/>
</dbReference>
<dbReference type="KEGG" id="crq:GCK72_021581"/>
<evidence type="ECO:0000256" key="1">
    <source>
        <dbReference type="ARBA" id="ARBA00023157"/>
    </source>
</evidence>
<dbReference type="PANTHER" id="PTHR22991:SF44">
    <property type="entry name" value="C-TYPE LECTIN-RELATED"/>
    <property type="match status" value="1"/>
</dbReference>
<dbReference type="InterPro" id="IPR016187">
    <property type="entry name" value="CTDL_fold"/>
</dbReference>
<evidence type="ECO:0000313" key="3">
    <source>
        <dbReference type="Proteomes" id="UP000483820"/>
    </source>
</evidence>
<gene>
    <name evidence="2" type="ORF">GCK72_021581</name>
</gene>